<keyword evidence="2" id="KW-1185">Reference proteome</keyword>
<evidence type="ECO:0000313" key="2">
    <source>
        <dbReference type="Proteomes" id="UP000606786"/>
    </source>
</evidence>
<gene>
    <name evidence="1" type="ORF">CCAP1982_LOCUS3326</name>
</gene>
<evidence type="ECO:0000313" key="1">
    <source>
        <dbReference type="EMBL" id="CAD6994587.1"/>
    </source>
</evidence>
<dbReference type="AlphaFoldDB" id="A0A811U9F3"/>
<organism evidence="1 2">
    <name type="scientific">Ceratitis capitata</name>
    <name type="common">Mediterranean fruit fly</name>
    <name type="synonym">Tephritis capitata</name>
    <dbReference type="NCBI Taxonomy" id="7213"/>
    <lineage>
        <taxon>Eukaryota</taxon>
        <taxon>Metazoa</taxon>
        <taxon>Ecdysozoa</taxon>
        <taxon>Arthropoda</taxon>
        <taxon>Hexapoda</taxon>
        <taxon>Insecta</taxon>
        <taxon>Pterygota</taxon>
        <taxon>Neoptera</taxon>
        <taxon>Endopterygota</taxon>
        <taxon>Diptera</taxon>
        <taxon>Brachycera</taxon>
        <taxon>Muscomorpha</taxon>
        <taxon>Tephritoidea</taxon>
        <taxon>Tephritidae</taxon>
        <taxon>Ceratitis</taxon>
        <taxon>Ceratitis</taxon>
    </lineage>
</organism>
<accession>A0A811U9F3</accession>
<name>A0A811U9F3_CERCA</name>
<reference evidence="1" key="1">
    <citation type="submission" date="2020-11" db="EMBL/GenBank/DDBJ databases">
        <authorList>
            <person name="Whitehead M."/>
        </authorList>
    </citation>
    <scope>NUCLEOTIDE SEQUENCE</scope>
    <source>
        <strain evidence="1">EGII</strain>
    </source>
</reference>
<comment type="caution">
    <text evidence="1">The sequence shown here is derived from an EMBL/GenBank/DDBJ whole genome shotgun (WGS) entry which is preliminary data.</text>
</comment>
<protein>
    <submittedName>
        <fullName evidence="1">(Mediterranean fruit fly) hypothetical protein</fullName>
    </submittedName>
</protein>
<sequence length="80" mass="9314">MERNLSTTITVMSGFVLNKQLKFVEGLWNFKLDKKCRELFERSKNNDLRQKHPDQPEMFEVALLGALLNQDPGQTQNEFG</sequence>
<proteinExistence type="predicted"/>
<dbReference type="Proteomes" id="UP000606786">
    <property type="component" value="Unassembled WGS sequence"/>
</dbReference>
<dbReference type="EMBL" id="CAJHJT010000001">
    <property type="protein sequence ID" value="CAD6994587.1"/>
    <property type="molecule type" value="Genomic_DNA"/>
</dbReference>